<reference evidence="8 9" key="1">
    <citation type="submission" date="2016-11" db="EMBL/GenBank/DDBJ databases">
        <authorList>
            <person name="Jaros S."/>
            <person name="Januszkiewicz K."/>
            <person name="Wedrychowicz H."/>
        </authorList>
    </citation>
    <scope>NUCLEOTIDE SEQUENCE [LARGE SCALE GENOMIC DNA]</scope>
    <source>
        <strain evidence="8 9">CECT 7868</strain>
    </source>
</reference>
<dbReference type="RefSeq" id="WP_245796975.1">
    <property type="nucleotide sequence ID" value="NZ_FQXZ01000045.1"/>
</dbReference>
<dbReference type="GO" id="GO:0000271">
    <property type="term" value="P:polysaccharide biosynthetic process"/>
    <property type="evidence" value="ECO:0007669"/>
    <property type="project" value="InterPro"/>
</dbReference>
<feature type="transmembrane region" description="Helical" evidence="6">
    <location>
        <begin position="245"/>
        <end position="261"/>
    </location>
</feature>
<dbReference type="STRING" id="1216006.VA7868_04028"/>
<protein>
    <submittedName>
        <fullName evidence="8">GtrA-like protein</fullName>
    </submittedName>
</protein>
<keyword evidence="3 6" id="KW-0812">Transmembrane</keyword>
<keyword evidence="4 6" id="KW-1133">Transmembrane helix</keyword>
<feature type="transmembrane region" description="Helical" evidence="6">
    <location>
        <begin position="24"/>
        <end position="46"/>
    </location>
</feature>
<feature type="transmembrane region" description="Helical" evidence="6">
    <location>
        <begin position="84"/>
        <end position="106"/>
    </location>
</feature>
<sequence>MNQQNMLSQLNQLTEFISGRKVRFLIAGVMNTLFSYLVFILLYWLFPNYISASVISYLAGMMMSFFLNRNFVFQATAQRGQLPGFILVNMAALGCSVVALHLQVQLLYLPVYVAQVIATGVSMLINFGGYKMVFTRQMSFMHWWHTWKHDDKPVSGPFIIQLLVMCAVFVVTVLNIRESMLENVAHDALPYMEHYVGKFTSEGRWINFLLFDGLRQVPQVIAVSLCSAFVGIFGYQIAAGMKQPPWLAFCFCLAMVNIPYFTMLFKWPMTLLPGTFLLAVFACLKDKYSRSVLFIVSGILFFASYPAFYFLMPLLFIHQLSQESYRSLTKFLIVWILGYVLGYLVAQGSVYLYTLIAHGDPRWIEFARWRKSTPTTDLNSLLANMIKSAGNFERNALYLARLSPLFFIPVAFVFCRALIKQTRYTLIVLLVIFSLYASVIALGVKVPLRSGVTLPAGMLMMTLLVSHQWERLCLILLLFIPFSWQMHIYNTGYNDKRILVAGMLEAGDPQGYLKQSDRFHQVVLSLDETASSQYFYDLTQSKAFKNISYLRSHYIQPYLYQYGWQKADIVVNKVKHTVIRGEADIRIKDQTIYLSIR</sequence>
<keyword evidence="9" id="KW-1185">Reference proteome</keyword>
<evidence type="ECO:0000313" key="9">
    <source>
        <dbReference type="Proteomes" id="UP000184608"/>
    </source>
</evidence>
<dbReference type="InterPro" id="IPR051401">
    <property type="entry name" value="GtrA_CellWall_Glycosyl"/>
</dbReference>
<dbReference type="PANTHER" id="PTHR38459:SF1">
    <property type="entry name" value="PROPHAGE BACTOPRENOL-LINKED GLUCOSE TRANSLOCASE HOMOLOG"/>
    <property type="match status" value="1"/>
</dbReference>
<accession>A0A1M6CIQ9</accession>
<evidence type="ECO:0000259" key="7">
    <source>
        <dbReference type="Pfam" id="PF04138"/>
    </source>
</evidence>
<name>A0A1M6CIQ9_9VIBR</name>
<feature type="transmembrane region" description="Helical" evidence="6">
    <location>
        <begin position="217"/>
        <end position="238"/>
    </location>
</feature>
<comment type="subcellular location">
    <subcellularLocation>
        <location evidence="1">Membrane</location>
        <topology evidence="1">Multi-pass membrane protein</topology>
    </subcellularLocation>
</comment>
<evidence type="ECO:0000256" key="1">
    <source>
        <dbReference type="ARBA" id="ARBA00004141"/>
    </source>
</evidence>
<evidence type="ECO:0000256" key="6">
    <source>
        <dbReference type="SAM" id="Phobius"/>
    </source>
</evidence>
<feature type="transmembrane region" description="Helical" evidence="6">
    <location>
        <begin position="332"/>
        <end position="353"/>
    </location>
</feature>
<evidence type="ECO:0000256" key="4">
    <source>
        <dbReference type="ARBA" id="ARBA00022989"/>
    </source>
</evidence>
<organism evidence="8 9">
    <name type="scientific">Vibrio aerogenes CECT 7868</name>
    <dbReference type="NCBI Taxonomy" id="1216006"/>
    <lineage>
        <taxon>Bacteria</taxon>
        <taxon>Pseudomonadati</taxon>
        <taxon>Pseudomonadota</taxon>
        <taxon>Gammaproteobacteria</taxon>
        <taxon>Vibrionales</taxon>
        <taxon>Vibrionaceae</taxon>
        <taxon>Vibrio</taxon>
    </lineage>
</organism>
<gene>
    <name evidence="8" type="ORF">VA7868_04028</name>
</gene>
<feature type="transmembrane region" description="Helical" evidence="6">
    <location>
        <begin position="154"/>
        <end position="176"/>
    </location>
</feature>
<evidence type="ECO:0000313" key="8">
    <source>
        <dbReference type="EMBL" id="SHI60920.1"/>
    </source>
</evidence>
<dbReference type="AlphaFoldDB" id="A0A1M6CIQ9"/>
<comment type="similarity">
    <text evidence="2">Belongs to the GtrA family.</text>
</comment>
<dbReference type="Pfam" id="PF04138">
    <property type="entry name" value="GtrA_DPMS_TM"/>
    <property type="match status" value="1"/>
</dbReference>
<dbReference type="GO" id="GO:0005886">
    <property type="term" value="C:plasma membrane"/>
    <property type="evidence" value="ECO:0007669"/>
    <property type="project" value="TreeGrafter"/>
</dbReference>
<feature type="transmembrane region" description="Helical" evidence="6">
    <location>
        <begin position="469"/>
        <end position="489"/>
    </location>
</feature>
<evidence type="ECO:0000256" key="3">
    <source>
        <dbReference type="ARBA" id="ARBA00022692"/>
    </source>
</evidence>
<dbReference type="PANTHER" id="PTHR38459">
    <property type="entry name" value="PROPHAGE BACTOPRENOL-LINKED GLUCOSE TRANSLOCASE HOMOLOG"/>
    <property type="match status" value="1"/>
</dbReference>
<feature type="transmembrane region" description="Helical" evidence="6">
    <location>
        <begin position="112"/>
        <end position="133"/>
    </location>
</feature>
<dbReference type="EMBL" id="FQXZ01000045">
    <property type="protein sequence ID" value="SHI60920.1"/>
    <property type="molecule type" value="Genomic_DNA"/>
</dbReference>
<feature type="domain" description="GtrA/DPMS transmembrane" evidence="7">
    <location>
        <begin position="23"/>
        <end position="133"/>
    </location>
</feature>
<dbReference type="InterPro" id="IPR007267">
    <property type="entry name" value="GtrA_DPMS_TM"/>
</dbReference>
<feature type="transmembrane region" description="Helical" evidence="6">
    <location>
        <begin position="291"/>
        <end position="312"/>
    </location>
</feature>
<feature type="transmembrane region" description="Helical" evidence="6">
    <location>
        <begin position="396"/>
        <end position="419"/>
    </location>
</feature>
<proteinExistence type="inferred from homology"/>
<evidence type="ECO:0000256" key="5">
    <source>
        <dbReference type="ARBA" id="ARBA00023136"/>
    </source>
</evidence>
<feature type="transmembrane region" description="Helical" evidence="6">
    <location>
        <begin position="52"/>
        <end position="72"/>
    </location>
</feature>
<feature type="transmembrane region" description="Helical" evidence="6">
    <location>
        <begin position="425"/>
        <end position="448"/>
    </location>
</feature>
<keyword evidence="5 6" id="KW-0472">Membrane</keyword>
<evidence type="ECO:0000256" key="2">
    <source>
        <dbReference type="ARBA" id="ARBA00009399"/>
    </source>
</evidence>
<dbReference type="Proteomes" id="UP000184608">
    <property type="component" value="Unassembled WGS sequence"/>
</dbReference>